<keyword evidence="2" id="KW-1185">Reference proteome</keyword>
<reference evidence="1" key="1">
    <citation type="submission" date="2022-06" db="EMBL/GenBank/DDBJ databases">
        <title>New cyanobacteria of genus Symplocastrum in benthos of Lake Baikal.</title>
        <authorList>
            <person name="Sorokovikova E."/>
            <person name="Tikhonova I."/>
            <person name="Krasnopeev A."/>
            <person name="Evseev P."/>
            <person name="Gladkikh A."/>
            <person name="Belykh O."/>
        </authorList>
    </citation>
    <scope>NUCLEOTIDE SEQUENCE</scope>
    <source>
        <strain evidence="1">BBK-W-15</strain>
    </source>
</reference>
<gene>
    <name evidence="1" type="ORF">NJ959_29505</name>
</gene>
<accession>A0AAE3KR77</accession>
<evidence type="ECO:0000313" key="2">
    <source>
        <dbReference type="Proteomes" id="UP001204953"/>
    </source>
</evidence>
<organism evidence="1 2">
    <name type="scientific">Limnofasciculus baicalensis BBK-W-15</name>
    <dbReference type="NCBI Taxonomy" id="2699891"/>
    <lineage>
        <taxon>Bacteria</taxon>
        <taxon>Bacillati</taxon>
        <taxon>Cyanobacteriota</taxon>
        <taxon>Cyanophyceae</taxon>
        <taxon>Coleofasciculales</taxon>
        <taxon>Coleofasciculaceae</taxon>
        <taxon>Limnofasciculus</taxon>
        <taxon>Limnofasciculus baicalensis</taxon>
    </lineage>
</organism>
<name>A0AAE3KR77_9CYAN</name>
<comment type="caution">
    <text evidence="1">The sequence shown here is derived from an EMBL/GenBank/DDBJ whole genome shotgun (WGS) entry which is preliminary data.</text>
</comment>
<protein>
    <submittedName>
        <fullName evidence="1">Apolipoprotein A1/A4/E family protein</fullName>
    </submittedName>
</protein>
<evidence type="ECO:0000313" key="1">
    <source>
        <dbReference type="EMBL" id="MCP2732571.1"/>
    </source>
</evidence>
<dbReference type="EMBL" id="JAMZMM010000665">
    <property type="protein sequence ID" value="MCP2732571.1"/>
    <property type="molecule type" value="Genomic_DNA"/>
</dbReference>
<sequence length="501" mass="57910">MSLLQKLDSKKKQPQGKKKDRRNLWFEKGMAIVASANLFLVVFDLSYIPLRDFWLQRKIQVFSFKIGPIVSKGFPVPIPIPNITPFYDPIKGIEPYRDTDQYLEKVVQLQNHLIEPGLRSKEVAGILEDLRRRSGEMINTNPFLVANKTGTMEKIKNKMRQHVTTSEDSAKESFMQFWSGGNLSKNPVEELNFFNKEIRPLIETNYFRPIGENGEFVDLFGLIDFPFFILFGIEFLGRTWSLGRRHTGVSWLDAMLWRWYDLFLLIPICRWLRIIPVIIRLDQSKLIDLSAIQKQIRQGFVAEIAGDMTQVIVIRVINEAQDSIRRGEIANWLSQRDARPYIDLNNTDEVATLTKIGVQLTVYKVLPEIRGDVEALLKHHLEKILKQSQVYQGLEQVPGVGELRNQLTENLVKQITQTIYDGVNMAIEEDTVGEELFQRLIKHLMEAYGSQLQAKQTLEDVQSLITDFLEEVKVNYVERLSEEDLEEILDQTRAIGQIKST</sequence>
<proteinExistence type="predicted"/>
<dbReference type="Proteomes" id="UP001204953">
    <property type="component" value="Unassembled WGS sequence"/>
</dbReference>
<dbReference type="AlphaFoldDB" id="A0AAE3KR77"/>